<comment type="caution">
    <text evidence="6">The sequence shown here is derived from an EMBL/GenBank/DDBJ whole genome shotgun (WGS) entry which is preliminary data.</text>
</comment>
<dbReference type="PROSITE" id="PS50893">
    <property type="entry name" value="ABC_TRANSPORTER_2"/>
    <property type="match status" value="1"/>
</dbReference>
<dbReference type="GO" id="GO:0016887">
    <property type="term" value="F:ATP hydrolysis activity"/>
    <property type="evidence" value="ECO:0007669"/>
    <property type="project" value="InterPro"/>
</dbReference>
<feature type="domain" description="ABC transporter" evidence="5">
    <location>
        <begin position="2"/>
        <end position="231"/>
    </location>
</feature>
<proteinExistence type="inferred from homology"/>
<sequence length="244" mass="26502">MLELKQLSKSFGGRTAVESMSFSLNKGEVLGFLGQNGAGKSTTMRMAAGVIEPDKGDVIVAGHSIVSNRREAQRRLGFLPEGAPLYPDMTPLDFLNFLCSAHRISRSDCRSAVERVIADARIADVMSKRISTLSKGYRRRVGLAGALIHDPDVLILDEPTDGLDPIQKRAVRALISRMAKDKAIVISTHTLEEVPAMCNRVIVIDQGKLIADSSPEDMAKRRKGGLEEAFIDLVSKKEAASNEG</sequence>
<dbReference type="InterPro" id="IPR027417">
    <property type="entry name" value="P-loop_NTPase"/>
</dbReference>
<reference evidence="6 7" key="1">
    <citation type="submission" date="2018-08" db="EMBL/GenBank/DDBJ databases">
        <title>Henriciella mobilis sp. nov., isolated from seawater.</title>
        <authorList>
            <person name="Cheng H."/>
            <person name="Wu Y.-H."/>
            <person name="Xu X.-W."/>
            <person name="Guo L.-L."/>
        </authorList>
    </citation>
    <scope>NUCLEOTIDE SEQUENCE [LARGE SCALE GENOMIC DNA]</scope>
    <source>
        <strain evidence="6 7">CCUG67844</strain>
    </source>
</reference>
<evidence type="ECO:0000256" key="1">
    <source>
        <dbReference type="ARBA" id="ARBA00005417"/>
    </source>
</evidence>
<dbReference type="SUPFAM" id="SSF52540">
    <property type="entry name" value="P-loop containing nucleoside triphosphate hydrolases"/>
    <property type="match status" value="1"/>
</dbReference>
<evidence type="ECO:0000256" key="3">
    <source>
        <dbReference type="ARBA" id="ARBA00022741"/>
    </source>
</evidence>
<dbReference type="EMBL" id="QWGA01000003">
    <property type="protein sequence ID" value="RIJ31633.1"/>
    <property type="molecule type" value="Genomic_DNA"/>
</dbReference>
<dbReference type="Proteomes" id="UP000265845">
    <property type="component" value="Unassembled WGS sequence"/>
</dbReference>
<dbReference type="OrthoDB" id="9778547at2"/>
<dbReference type="CDD" id="cd03230">
    <property type="entry name" value="ABC_DR_subfamily_A"/>
    <property type="match status" value="1"/>
</dbReference>
<dbReference type="RefSeq" id="WP_119453126.1">
    <property type="nucleotide sequence ID" value="NZ_QWGA01000003.1"/>
</dbReference>
<keyword evidence="7" id="KW-1185">Reference proteome</keyword>
<dbReference type="InterPro" id="IPR003593">
    <property type="entry name" value="AAA+_ATPase"/>
</dbReference>
<dbReference type="GO" id="GO:0005524">
    <property type="term" value="F:ATP binding"/>
    <property type="evidence" value="ECO:0007669"/>
    <property type="project" value="UniProtKB-KW"/>
</dbReference>
<protein>
    <submittedName>
        <fullName evidence="6">ABC transporter ATP-binding protein</fullName>
    </submittedName>
</protein>
<gene>
    <name evidence="6" type="ORF">D1222_05155</name>
</gene>
<dbReference type="InterPro" id="IPR003439">
    <property type="entry name" value="ABC_transporter-like_ATP-bd"/>
</dbReference>
<evidence type="ECO:0000313" key="6">
    <source>
        <dbReference type="EMBL" id="RIJ31633.1"/>
    </source>
</evidence>
<keyword evidence="4 6" id="KW-0067">ATP-binding</keyword>
<comment type="similarity">
    <text evidence="1">Belongs to the ABC transporter superfamily.</text>
</comment>
<dbReference type="AlphaFoldDB" id="A0A399RMH6"/>
<keyword evidence="3" id="KW-0547">Nucleotide-binding</keyword>
<name>A0A399RMH6_9PROT</name>
<evidence type="ECO:0000256" key="2">
    <source>
        <dbReference type="ARBA" id="ARBA00022448"/>
    </source>
</evidence>
<accession>A0A399RMH6</accession>
<evidence type="ECO:0000259" key="5">
    <source>
        <dbReference type="PROSITE" id="PS50893"/>
    </source>
</evidence>
<evidence type="ECO:0000256" key="4">
    <source>
        <dbReference type="ARBA" id="ARBA00022840"/>
    </source>
</evidence>
<dbReference type="PANTHER" id="PTHR43335">
    <property type="entry name" value="ABC TRANSPORTER, ATP-BINDING PROTEIN"/>
    <property type="match status" value="1"/>
</dbReference>
<dbReference type="SMART" id="SM00382">
    <property type="entry name" value="AAA"/>
    <property type="match status" value="1"/>
</dbReference>
<dbReference type="PANTHER" id="PTHR43335:SF4">
    <property type="entry name" value="ABC TRANSPORTER, ATP-BINDING PROTEIN"/>
    <property type="match status" value="1"/>
</dbReference>
<dbReference type="Gene3D" id="3.40.50.300">
    <property type="entry name" value="P-loop containing nucleotide triphosphate hydrolases"/>
    <property type="match status" value="1"/>
</dbReference>
<evidence type="ECO:0000313" key="7">
    <source>
        <dbReference type="Proteomes" id="UP000265845"/>
    </source>
</evidence>
<organism evidence="6 7">
    <name type="scientific">Henriciella algicola</name>
    <dbReference type="NCBI Taxonomy" id="1608422"/>
    <lineage>
        <taxon>Bacteria</taxon>
        <taxon>Pseudomonadati</taxon>
        <taxon>Pseudomonadota</taxon>
        <taxon>Alphaproteobacteria</taxon>
        <taxon>Hyphomonadales</taxon>
        <taxon>Hyphomonadaceae</taxon>
        <taxon>Henriciella</taxon>
    </lineage>
</organism>
<keyword evidence="2" id="KW-0813">Transport</keyword>
<dbReference type="Pfam" id="PF00005">
    <property type="entry name" value="ABC_tran"/>
    <property type="match status" value="1"/>
</dbReference>